<protein>
    <submittedName>
        <fullName evidence="6">ABC transporter ATP-binding protein</fullName>
    </submittedName>
</protein>
<evidence type="ECO:0000259" key="5">
    <source>
        <dbReference type="PROSITE" id="PS50893"/>
    </source>
</evidence>
<dbReference type="GO" id="GO:0005524">
    <property type="term" value="F:ATP binding"/>
    <property type="evidence" value="ECO:0007669"/>
    <property type="project" value="UniProtKB-KW"/>
</dbReference>
<dbReference type="InterPro" id="IPR027417">
    <property type="entry name" value="P-loop_NTPase"/>
</dbReference>
<comment type="similarity">
    <text evidence="1">Belongs to the ABC transporter superfamily.</text>
</comment>
<dbReference type="EMBL" id="NTJD01000004">
    <property type="protein sequence ID" value="PCD76981.1"/>
    <property type="molecule type" value="Genomic_DNA"/>
</dbReference>
<dbReference type="InterPro" id="IPR003593">
    <property type="entry name" value="AAA+_ATPase"/>
</dbReference>
<dbReference type="OrthoDB" id="9802264at2"/>
<evidence type="ECO:0000313" key="7">
    <source>
        <dbReference type="Proteomes" id="UP000243507"/>
    </source>
</evidence>
<comment type="caution">
    <text evidence="6">The sequence shown here is derived from an EMBL/GenBank/DDBJ whole genome shotgun (WGS) entry which is preliminary data.</text>
</comment>
<keyword evidence="7" id="KW-1185">Reference proteome</keyword>
<dbReference type="PROSITE" id="PS50893">
    <property type="entry name" value="ABC_TRANSPORTER_2"/>
    <property type="match status" value="1"/>
</dbReference>
<accession>A0A2A4CP19</accession>
<keyword evidence="2" id="KW-0813">Transport</keyword>
<dbReference type="SMART" id="SM00382">
    <property type="entry name" value="AAA"/>
    <property type="match status" value="1"/>
</dbReference>
<keyword evidence="4 6" id="KW-0067">ATP-binding</keyword>
<proteinExistence type="inferred from homology"/>
<dbReference type="InterPro" id="IPR003439">
    <property type="entry name" value="ABC_transporter-like_ATP-bd"/>
</dbReference>
<dbReference type="PANTHER" id="PTHR42788:SF19">
    <property type="entry name" value="ALIPHATIC SULFONATES IMPORT ATP-BINDING PROTEIN SSUB 2"/>
    <property type="match status" value="1"/>
</dbReference>
<dbReference type="SUPFAM" id="SSF52540">
    <property type="entry name" value="P-loop containing nucleoside triphosphate hydrolases"/>
    <property type="match status" value="1"/>
</dbReference>
<reference evidence="6 7" key="1">
    <citation type="submission" date="2017-09" db="EMBL/GenBank/DDBJ databases">
        <title>A multilocus sequence analysis scheme for characterization of bacteria in the genus Thioclava.</title>
        <authorList>
            <person name="Liu Y."/>
            <person name="Shao Z."/>
        </authorList>
    </citation>
    <scope>NUCLEOTIDE SEQUENCE [LARGE SCALE GENOMIC DNA]</scope>
    <source>
        <strain evidence="6 7">CAU 1312</strain>
    </source>
</reference>
<dbReference type="Gene3D" id="3.40.50.300">
    <property type="entry name" value="P-loop containing nucleotide triphosphate hydrolases"/>
    <property type="match status" value="1"/>
</dbReference>
<evidence type="ECO:0000313" key="6">
    <source>
        <dbReference type="EMBL" id="PCD76981.1"/>
    </source>
</evidence>
<evidence type="ECO:0000256" key="3">
    <source>
        <dbReference type="ARBA" id="ARBA00022741"/>
    </source>
</evidence>
<feature type="domain" description="ABC transporter" evidence="5">
    <location>
        <begin position="1"/>
        <end position="203"/>
    </location>
</feature>
<evidence type="ECO:0000256" key="1">
    <source>
        <dbReference type="ARBA" id="ARBA00005417"/>
    </source>
</evidence>
<dbReference type="GO" id="GO:0016887">
    <property type="term" value="F:ATP hydrolysis activity"/>
    <property type="evidence" value="ECO:0007669"/>
    <property type="project" value="InterPro"/>
</dbReference>
<evidence type="ECO:0000256" key="2">
    <source>
        <dbReference type="ARBA" id="ARBA00022448"/>
    </source>
</evidence>
<dbReference type="RefSeq" id="WP_096432840.1">
    <property type="nucleotide sequence ID" value="NZ_NTJD01000004.1"/>
</dbReference>
<dbReference type="InterPro" id="IPR050166">
    <property type="entry name" value="ABC_transporter_ATP-bind"/>
</dbReference>
<sequence>MISLDLQEKTFGAQLVLGQMRLWIEPGEVLGLSGASGVGKSTLLRILAGLDPRFNGRLEAPQNRAMVFQSPTLMPWRRVIDNITIPTQCRPEVAEAMLERVGLEGKARAWPGQLSLGQARRVAIARAFVGRPEVLILDEPFASLDRERVEELITLTGALIAETRPAVIFASHSEEELAALSTRRLHLEGRPARLVQPEARLRVGS</sequence>
<dbReference type="AlphaFoldDB" id="A0A2A4CP19"/>
<dbReference type="Pfam" id="PF00005">
    <property type="entry name" value="ABC_tran"/>
    <property type="match status" value="1"/>
</dbReference>
<organism evidence="6 7">
    <name type="scientific">Pseudothioclava arenosa</name>
    <dbReference type="NCBI Taxonomy" id="1795308"/>
    <lineage>
        <taxon>Bacteria</taxon>
        <taxon>Pseudomonadati</taxon>
        <taxon>Pseudomonadota</taxon>
        <taxon>Alphaproteobacteria</taxon>
        <taxon>Rhodobacterales</taxon>
        <taxon>Paracoccaceae</taxon>
        <taxon>Pseudothioclava</taxon>
    </lineage>
</organism>
<evidence type="ECO:0000256" key="4">
    <source>
        <dbReference type="ARBA" id="ARBA00022840"/>
    </source>
</evidence>
<dbReference type="PROSITE" id="PS00211">
    <property type="entry name" value="ABC_TRANSPORTER_1"/>
    <property type="match status" value="1"/>
</dbReference>
<gene>
    <name evidence="6" type="ORF">CLN94_07330</name>
</gene>
<name>A0A2A4CP19_9RHOB</name>
<dbReference type="InterPro" id="IPR017871">
    <property type="entry name" value="ABC_transporter-like_CS"/>
</dbReference>
<dbReference type="PANTHER" id="PTHR42788">
    <property type="entry name" value="TAURINE IMPORT ATP-BINDING PROTEIN-RELATED"/>
    <property type="match status" value="1"/>
</dbReference>
<keyword evidence="3" id="KW-0547">Nucleotide-binding</keyword>
<dbReference type="Proteomes" id="UP000243507">
    <property type="component" value="Unassembled WGS sequence"/>
</dbReference>